<comment type="caution">
    <text evidence="1">The sequence shown here is derived from an EMBL/GenBank/DDBJ whole genome shotgun (WGS) entry which is preliminary data.</text>
</comment>
<dbReference type="GO" id="GO:0003964">
    <property type="term" value="F:RNA-directed DNA polymerase activity"/>
    <property type="evidence" value="ECO:0007669"/>
    <property type="project" value="UniProtKB-KW"/>
</dbReference>
<dbReference type="Pfam" id="PF08284">
    <property type="entry name" value="RVP_2"/>
    <property type="match status" value="1"/>
</dbReference>
<reference evidence="1" key="2">
    <citation type="submission" date="2022-01" db="EMBL/GenBank/DDBJ databases">
        <authorList>
            <person name="Yamashiro T."/>
            <person name="Shiraishi A."/>
            <person name="Satake H."/>
            <person name="Nakayama K."/>
        </authorList>
    </citation>
    <scope>NUCLEOTIDE SEQUENCE</scope>
</reference>
<accession>A0ABQ5CDP3</accession>
<dbReference type="EMBL" id="BQNB010014155">
    <property type="protein sequence ID" value="GJT24682.1"/>
    <property type="molecule type" value="Genomic_DNA"/>
</dbReference>
<evidence type="ECO:0000313" key="1">
    <source>
        <dbReference type="EMBL" id="GJT24682.1"/>
    </source>
</evidence>
<organism evidence="1 2">
    <name type="scientific">Tanacetum coccineum</name>
    <dbReference type="NCBI Taxonomy" id="301880"/>
    <lineage>
        <taxon>Eukaryota</taxon>
        <taxon>Viridiplantae</taxon>
        <taxon>Streptophyta</taxon>
        <taxon>Embryophyta</taxon>
        <taxon>Tracheophyta</taxon>
        <taxon>Spermatophyta</taxon>
        <taxon>Magnoliopsida</taxon>
        <taxon>eudicotyledons</taxon>
        <taxon>Gunneridae</taxon>
        <taxon>Pentapetalae</taxon>
        <taxon>asterids</taxon>
        <taxon>campanulids</taxon>
        <taxon>Asterales</taxon>
        <taxon>Asteraceae</taxon>
        <taxon>Asteroideae</taxon>
        <taxon>Anthemideae</taxon>
        <taxon>Anthemidinae</taxon>
        <taxon>Tanacetum</taxon>
    </lineage>
</organism>
<proteinExistence type="predicted"/>
<keyword evidence="1" id="KW-0548">Nucleotidyltransferase</keyword>
<sequence>MIIREVFVKLLLDSFGKLSIRSHFCVIPVRGSASTTYSKSKLEIEKDPISIGGYWITPVLLMWIGRVHPDYDIFDCEIVDSLLITSLNLFCYDISEANGIIRDLKLELENSRFTFDLVPLSYESFDVVVGENWLLRHKAGMACHKKVVKIPYTRSDADLRRLVSFDVFRKVRGGVRDAREMIVESLKEGRCNVKFFQQLERSRGSYLEWKNSMGNEPDLGNSEGAAQFRNVVWLGPTSVKRDREWFILVRQGLDLHLERCKDLGYEQARRQSILIHPGAVYTMVFGVRLTNRWLSMKKDIASCDSKYLAYSEVEVEYQGSSGLLLQLKLRSGERITKDVIVKLPSLSSGYSAIWV</sequence>
<keyword evidence="2" id="KW-1185">Reference proteome</keyword>
<protein>
    <submittedName>
        <fullName evidence="1">Reverse transcriptase domain-containing protein</fullName>
    </submittedName>
</protein>
<evidence type="ECO:0000313" key="2">
    <source>
        <dbReference type="Proteomes" id="UP001151760"/>
    </source>
</evidence>
<keyword evidence="1" id="KW-0695">RNA-directed DNA polymerase</keyword>
<name>A0ABQ5CDP3_9ASTR</name>
<gene>
    <name evidence="1" type="ORF">Tco_0894619</name>
</gene>
<dbReference type="Proteomes" id="UP001151760">
    <property type="component" value="Unassembled WGS sequence"/>
</dbReference>
<keyword evidence="1" id="KW-0808">Transferase</keyword>
<reference evidence="1" key="1">
    <citation type="journal article" date="2022" name="Int. J. Mol. Sci.">
        <title>Draft Genome of Tanacetum Coccineum: Genomic Comparison of Closely Related Tanacetum-Family Plants.</title>
        <authorList>
            <person name="Yamashiro T."/>
            <person name="Shiraishi A."/>
            <person name="Nakayama K."/>
            <person name="Satake H."/>
        </authorList>
    </citation>
    <scope>NUCLEOTIDE SEQUENCE</scope>
</reference>